<organism evidence="2 3">
    <name type="scientific">Mortierella polycephala</name>
    <dbReference type="NCBI Taxonomy" id="41804"/>
    <lineage>
        <taxon>Eukaryota</taxon>
        <taxon>Fungi</taxon>
        <taxon>Fungi incertae sedis</taxon>
        <taxon>Mucoromycota</taxon>
        <taxon>Mortierellomycotina</taxon>
        <taxon>Mortierellomycetes</taxon>
        <taxon>Mortierellales</taxon>
        <taxon>Mortierellaceae</taxon>
        <taxon>Mortierella</taxon>
    </lineage>
</organism>
<feature type="region of interest" description="Disordered" evidence="1">
    <location>
        <begin position="731"/>
        <end position="773"/>
    </location>
</feature>
<evidence type="ECO:0000313" key="3">
    <source>
        <dbReference type="Proteomes" id="UP000726737"/>
    </source>
</evidence>
<feature type="compositionally biased region" description="Polar residues" evidence="1">
    <location>
        <begin position="756"/>
        <end position="771"/>
    </location>
</feature>
<feature type="region of interest" description="Disordered" evidence="1">
    <location>
        <begin position="224"/>
        <end position="258"/>
    </location>
</feature>
<feature type="compositionally biased region" description="Basic and acidic residues" evidence="1">
    <location>
        <begin position="65"/>
        <end position="75"/>
    </location>
</feature>
<evidence type="ECO:0000256" key="1">
    <source>
        <dbReference type="SAM" id="MobiDB-lite"/>
    </source>
</evidence>
<feature type="compositionally biased region" description="Basic and acidic residues" evidence="1">
    <location>
        <begin position="563"/>
        <end position="575"/>
    </location>
</feature>
<dbReference type="OrthoDB" id="2137681at2759"/>
<feature type="region of interest" description="Disordered" evidence="1">
    <location>
        <begin position="1188"/>
        <end position="1227"/>
    </location>
</feature>
<proteinExistence type="predicted"/>
<feature type="compositionally biased region" description="Low complexity" evidence="1">
    <location>
        <begin position="932"/>
        <end position="948"/>
    </location>
</feature>
<feature type="region of interest" description="Disordered" evidence="1">
    <location>
        <begin position="114"/>
        <end position="139"/>
    </location>
</feature>
<keyword evidence="3" id="KW-1185">Reference proteome</keyword>
<feature type="region of interest" description="Disordered" evidence="1">
    <location>
        <begin position="57"/>
        <end position="92"/>
    </location>
</feature>
<name>A0A9P6Q4I4_9FUNG</name>
<feature type="region of interest" description="Disordered" evidence="1">
    <location>
        <begin position="160"/>
        <end position="188"/>
    </location>
</feature>
<feature type="region of interest" description="Disordered" evidence="1">
    <location>
        <begin position="926"/>
        <end position="951"/>
    </location>
</feature>
<feature type="region of interest" description="Disordered" evidence="1">
    <location>
        <begin position="563"/>
        <end position="598"/>
    </location>
</feature>
<dbReference type="EMBL" id="JAAAJA010000154">
    <property type="protein sequence ID" value="KAG0260447.1"/>
    <property type="molecule type" value="Genomic_DNA"/>
</dbReference>
<comment type="caution">
    <text evidence="2">The sequence shown here is derived from an EMBL/GenBank/DDBJ whole genome shotgun (WGS) entry which is preliminary data.</text>
</comment>
<sequence>MAAVSIIEDTETGVVTADPKTTSTSSTDFATGSTLISCISSNSLNTSVTNNSDKITMTTNAGGDHGAERGLDSKRKVGSKKKNQRRRQAAKKRIKENVLLLDIAITPQNPTFTSASTFTSTSTSTSNELDTARQSTDGGAELMELPTCLEIEKDIQATRSLEDSKTSSRDVHAQNLNNTHPGLRELLPKSVNMGDNKVTSELRDAALYPPVLKGIKCHDEDSVETTNESNCDADQGDKSSGGNGRGNTGPMPGMQPMRRQTSPIVIDEAMEDPVLAEATDISFLKRRLASVESKAYNDPWVVASEAAVTSAIKCLTGDKDVERSYVSILSAIDSLNRKKGVPEDDGSARQGAENGQTIRMAMSRECSTLLKIMTRSTIAHGLSKEVIHQGAISPNSLYLKLYNAMQNAGIQLQDIDHHRACQFLFDQYNTEDALGCLNRIDPSRWNSTTYRAAISCHLFSKPRHLYEAEVLFSRYLAHSRASYQRLLMGKPRLTFAHQPQADQDEEQAKRAMIKKWFKLQMDSSHWEEIKARYERRRTSLLNTPGDIGRFSSFVGDQRLLRDQEAQRDRVSEQEQQRPAGNDEAEIPHSPCQAPEQPATTRRGFSFFSAFNFSKTRDTLPAKPIVRTTPLSIHISQPLSTGLTSLQINRQLTILHNSMLEECVNHKQLEYGWKQVYERMGPALEDRDTAKIAMRLCKRALLGHGDLVPQFPGSPNPLAGDMCFKDDNHEDVVDGRVGESQGDGGTNDLDGRAGSDQMENSGETQPLRQTKQGDPEVWEARAWTIYNKAMMNCFFFTSVYASSGSPTQSPHPSSGYTANLYHQYRHGNTFSTTGDKSGSGTKLTSPTNVTTGMGTLTVFLHDILTVAINSPEHSSRYLKTLKIYDKMRNDSQNQYQSQLRDPFVMTCIIKIIYDTVLTVFKTLGQEHHQRGRTSTTPTSNSSDNQSSSTFRVPQSPVMTIGPLMDLAFEIYADMRNVGPIRNLPQLSVLASSTPVCMTPTTPAPTGAMSLKNVAVSSLMSENSSIISIFSQLSNRLHPSPSSSALDLSAYGVASLSTTAPSTSIITDMVCTSNPTTTTVAVPSCIIPPSVQHRHYVPKDHNVILRDLNPTLQPNLYTRRLPNELYLALLHLCIQVPLSGLEQSSRVLKTIVTDMMSTSPLGQQPANLDRHLAAALQVYHDRWMCRPKELKKRDPYDPRPPGHCDANDDGELGNNRKGENESRGCSQKNMQTGDGGCVFHGWMYQPEEYVLKYMTSRAASSSTNTSTNELCDTAEYTSSTAVMDTEGPSTSSSCARNSSLGENSCTLAIADENESPHYGISKHDADLDELDQYLFERAFFADTESTSGGSNTGHSRWVDGLDRDTCNDRFYWSLWSREDPVLQEIRFSRRRARMLWRHVGSIEM</sequence>
<feature type="compositionally biased region" description="Basic and acidic residues" evidence="1">
    <location>
        <begin position="160"/>
        <end position="172"/>
    </location>
</feature>
<dbReference type="Proteomes" id="UP000726737">
    <property type="component" value="Unassembled WGS sequence"/>
</dbReference>
<gene>
    <name evidence="2" type="ORF">BG011_001883</name>
</gene>
<feature type="compositionally biased region" description="Basic residues" evidence="1">
    <location>
        <begin position="76"/>
        <end position="92"/>
    </location>
</feature>
<feature type="compositionally biased region" description="Basic and acidic residues" evidence="1">
    <location>
        <begin position="1188"/>
        <end position="1204"/>
    </location>
</feature>
<protein>
    <submittedName>
        <fullName evidence="2">Uncharacterized protein</fullName>
    </submittedName>
</protein>
<reference evidence="2" key="1">
    <citation type="journal article" date="2020" name="Fungal Divers.">
        <title>Resolving the Mortierellaceae phylogeny through synthesis of multi-gene phylogenetics and phylogenomics.</title>
        <authorList>
            <person name="Vandepol N."/>
            <person name="Liber J."/>
            <person name="Desiro A."/>
            <person name="Na H."/>
            <person name="Kennedy M."/>
            <person name="Barry K."/>
            <person name="Grigoriev I.V."/>
            <person name="Miller A.N."/>
            <person name="O'Donnell K."/>
            <person name="Stajich J.E."/>
            <person name="Bonito G."/>
        </authorList>
    </citation>
    <scope>NUCLEOTIDE SEQUENCE</scope>
    <source>
        <strain evidence="2">KOD948</strain>
    </source>
</reference>
<feature type="compositionally biased region" description="Polar residues" evidence="1">
    <location>
        <begin position="127"/>
        <end position="137"/>
    </location>
</feature>
<evidence type="ECO:0000313" key="2">
    <source>
        <dbReference type="EMBL" id="KAG0260447.1"/>
    </source>
</evidence>
<feature type="compositionally biased region" description="Low complexity" evidence="1">
    <location>
        <begin position="114"/>
        <end position="126"/>
    </location>
</feature>
<accession>A0A9P6Q4I4</accession>